<feature type="chain" id="PRO_5003072531" description="histidine kinase" evidence="9">
    <location>
        <begin position="28"/>
        <end position="1076"/>
    </location>
</feature>
<evidence type="ECO:0000256" key="8">
    <source>
        <dbReference type="SAM" id="Phobius"/>
    </source>
</evidence>
<dbReference type="Pfam" id="PF00512">
    <property type="entry name" value="HisKA"/>
    <property type="match status" value="1"/>
</dbReference>
<dbReference type="PROSITE" id="PS50109">
    <property type="entry name" value="HIS_KIN"/>
    <property type="match status" value="1"/>
</dbReference>
<dbReference type="AlphaFoldDB" id="D5HAZ7"/>
<dbReference type="KEGG" id="srm:SRM_02281"/>
<feature type="compositionally biased region" description="Basic and acidic residues" evidence="7">
    <location>
        <begin position="1054"/>
        <end position="1065"/>
    </location>
</feature>
<gene>
    <name evidence="11" type="ordered locus">SRM_02281</name>
</gene>
<feature type="coiled-coil region" evidence="6">
    <location>
        <begin position="806"/>
        <end position="853"/>
    </location>
</feature>
<feature type="region of interest" description="Disordered" evidence="7">
    <location>
        <begin position="1054"/>
        <end position="1076"/>
    </location>
</feature>
<dbReference type="PANTHER" id="PTHR43547">
    <property type="entry name" value="TWO-COMPONENT HISTIDINE KINASE"/>
    <property type="match status" value="1"/>
</dbReference>
<protein>
    <recommendedName>
        <fullName evidence="2">histidine kinase</fullName>
        <ecNumber evidence="2">2.7.13.3</ecNumber>
    </recommendedName>
</protein>
<dbReference type="InterPro" id="IPR004358">
    <property type="entry name" value="Sig_transdc_His_kin-like_C"/>
</dbReference>
<name>D5HAZ7_SALRM</name>
<accession>D5HAZ7</accession>
<reference evidence="11 12" key="1">
    <citation type="journal article" date="2010" name="ISME J.">
        <title>Fine-scale evolution: genomic, phenotypic and ecological differentiation in two coexisting Salinibacter ruber strains.</title>
        <authorList>
            <person name="Pena A."/>
            <person name="Teeling H."/>
            <person name="Huerta-Cepas J."/>
            <person name="Santos F."/>
            <person name="Yarza P."/>
            <person name="Brito-Echeverria J."/>
            <person name="Lucio M."/>
            <person name="Schmitt-Kopplin P."/>
            <person name="Meseguer I."/>
            <person name="Schenowitz C."/>
            <person name="Dossat C."/>
            <person name="Barbe V."/>
            <person name="Dopazo J."/>
            <person name="Rossello-Mora R."/>
            <person name="Schuler M."/>
            <person name="Glockner F.O."/>
            <person name="Amann R."/>
            <person name="Gabaldon T."/>
            <person name="Anton J."/>
        </authorList>
    </citation>
    <scope>NUCLEOTIDE SEQUENCE [LARGE SCALE GENOMIC DNA]</scope>
    <source>
        <strain evidence="11 12">M8</strain>
    </source>
</reference>
<dbReference type="GO" id="GO:0000155">
    <property type="term" value="F:phosphorelay sensor kinase activity"/>
    <property type="evidence" value="ECO:0007669"/>
    <property type="project" value="InterPro"/>
</dbReference>
<keyword evidence="8" id="KW-0472">Membrane</keyword>
<dbReference type="InterPro" id="IPR013783">
    <property type="entry name" value="Ig-like_fold"/>
</dbReference>
<dbReference type="PANTHER" id="PTHR43547:SF2">
    <property type="entry name" value="HYBRID SIGNAL TRANSDUCTION HISTIDINE KINASE C"/>
    <property type="match status" value="1"/>
</dbReference>
<feature type="domain" description="Histidine kinase" evidence="10">
    <location>
        <begin position="853"/>
        <end position="1067"/>
    </location>
</feature>
<dbReference type="InterPro" id="IPR015943">
    <property type="entry name" value="WD40/YVTN_repeat-like_dom_sf"/>
</dbReference>
<keyword evidence="8" id="KW-1133">Transmembrane helix</keyword>
<evidence type="ECO:0000313" key="12">
    <source>
        <dbReference type="Proteomes" id="UP000000933"/>
    </source>
</evidence>
<dbReference type="InterPro" id="IPR003661">
    <property type="entry name" value="HisK_dim/P_dom"/>
</dbReference>
<keyword evidence="3" id="KW-0597">Phosphoprotein</keyword>
<dbReference type="Gene3D" id="2.60.40.10">
    <property type="entry name" value="Immunoglobulins"/>
    <property type="match status" value="1"/>
</dbReference>
<keyword evidence="6" id="KW-0175">Coiled coil</keyword>
<dbReference type="InterPro" id="IPR005467">
    <property type="entry name" value="His_kinase_dom"/>
</dbReference>
<comment type="catalytic activity">
    <reaction evidence="1">
        <text>ATP + protein L-histidine = ADP + protein N-phospho-L-histidine.</text>
        <dbReference type="EC" id="2.7.13.3"/>
    </reaction>
</comment>
<feature type="compositionally biased region" description="Polar residues" evidence="7">
    <location>
        <begin position="29"/>
        <end position="40"/>
    </location>
</feature>
<evidence type="ECO:0000256" key="5">
    <source>
        <dbReference type="ARBA" id="ARBA00022777"/>
    </source>
</evidence>
<evidence type="ECO:0000256" key="7">
    <source>
        <dbReference type="SAM" id="MobiDB-lite"/>
    </source>
</evidence>
<dbReference type="Gene3D" id="2.130.10.10">
    <property type="entry name" value="YVTN repeat-like/Quinoprotein amine dehydrogenase"/>
    <property type="match status" value="3"/>
</dbReference>
<dbReference type="InterPro" id="IPR036890">
    <property type="entry name" value="HATPase_C_sf"/>
</dbReference>
<feature type="region of interest" description="Disordered" evidence="7">
    <location>
        <begin position="29"/>
        <end position="68"/>
    </location>
</feature>
<keyword evidence="5 11" id="KW-0418">Kinase</keyword>
<dbReference type="EMBL" id="FP565814">
    <property type="protein sequence ID" value="CBH25202.1"/>
    <property type="molecule type" value="Genomic_DNA"/>
</dbReference>
<dbReference type="FunFam" id="3.30.565.10:FF:000006">
    <property type="entry name" value="Sensor histidine kinase WalK"/>
    <property type="match status" value="1"/>
</dbReference>
<evidence type="ECO:0000256" key="2">
    <source>
        <dbReference type="ARBA" id="ARBA00012438"/>
    </source>
</evidence>
<dbReference type="Pfam" id="PF02518">
    <property type="entry name" value="HATPase_c"/>
    <property type="match status" value="1"/>
</dbReference>
<evidence type="ECO:0000256" key="1">
    <source>
        <dbReference type="ARBA" id="ARBA00000085"/>
    </source>
</evidence>
<proteinExistence type="predicted"/>
<reference evidence="12" key="2">
    <citation type="submission" date="2010-04" db="EMBL/GenBank/DDBJ databases">
        <title>Genome sequence of Salinibacter ruber M8.</title>
        <authorList>
            <consortium name="Genoscope"/>
        </authorList>
    </citation>
    <scope>NUCLEOTIDE SEQUENCE [LARGE SCALE GENOMIC DNA]</scope>
    <source>
        <strain evidence="12">M8</strain>
    </source>
</reference>
<dbReference type="Gene3D" id="3.30.565.10">
    <property type="entry name" value="Histidine kinase-like ATPase, C-terminal domain"/>
    <property type="match status" value="1"/>
</dbReference>
<dbReference type="Gene3D" id="1.10.287.130">
    <property type="match status" value="1"/>
</dbReference>
<evidence type="ECO:0000256" key="9">
    <source>
        <dbReference type="SAM" id="SignalP"/>
    </source>
</evidence>
<dbReference type="CDD" id="cd00082">
    <property type="entry name" value="HisKA"/>
    <property type="match status" value="1"/>
</dbReference>
<evidence type="ECO:0000256" key="4">
    <source>
        <dbReference type="ARBA" id="ARBA00022679"/>
    </source>
</evidence>
<keyword evidence="9" id="KW-0732">Signal</keyword>
<organism evidence="11 12">
    <name type="scientific">Salinibacter ruber (strain M8)</name>
    <dbReference type="NCBI Taxonomy" id="761659"/>
    <lineage>
        <taxon>Bacteria</taxon>
        <taxon>Pseudomonadati</taxon>
        <taxon>Rhodothermota</taxon>
        <taxon>Rhodothermia</taxon>
        <taxon>Rhodothermales</taxon>
        <taxon>Salinibacteraceae</taxon>
        <taxon>Salinibacter</taxon>
    </lineage>
</organism>
<dbReference type="SUPFAM" id="SSF55874">
    <property type="entry name" value="ATPase domain of HSP90 chaperone/DNA topoisomerase II/histidine kinase"/>
    <property type="match status" value="1"/>
</dbReference>
<evidence type="ECO:0000256" key="6">
    <source>
        <dbReference type="SAM" id="Coils"/>
    </source>
</evidence>
<sequence length="1076" mass="119757">MNHQAIKFSGLVGLLVGLLAFPCAAGAQPTSPSGVSSAQDPPSVPDSVPRTVSSERGFPFPSQLHSPLDRSTQTWSIAQDRRGLLYVASNHGILQYDGEQWNRILTASDTPTRSVAADSLVYVGARSDFGYLRPDSVGTLRYHSLLDRIPKEKRGFGDVWSTHTVGGNVYFQSRKYLFRWDGKKITTWTSEGEFHTSFVAGHNLYIRDTDQGLLRLEGGRLRKIIGGEKFSDTPIYMMSVRPDGRLVIATQDRGLLVQKGESFRSLTPDLVPFLSQNNLYHGTSLSGGRYALATIRAGVVVVNSNGEVVRVLDDSSGLPVDVVNHVFSGREGQLWMALNNGQVFQAGLSIPLTVHDERTSLRGTIREIHKHRGTTYVATETGLHVLTPTTDQSPGEQSAQFESWGGNLPVVLDMKTAEGDLLVATQQNGLYHLEGRTKRQIGGWERTWSLTRASDGDLLYAATTDGVKRVARRNGQWTASPISGLDAEIRSVASREDGTLWASTFGDRVIRASLSPDRRRITDTTSYGIGDGLPTGYKGLRLIEGRLTIYSPEGLYQIANPSGLPGEYTFGRQRSLLPETSGETTPILKAFYNVGDRLWLVLGDRVLTGTVQSNAVDDWSEISPLHFPKSEAISVFVDDVGTLWLGDQLRLFRYAARAGADVPDPAPPGFAPLIRRLIAPKDNRLLYGGTPHREDPGSPLPVRYGEDLRVRVASPQYGTTTPPEYRYRLLGRDDEWSDWSSAPTRRFNDFWEGTYRLQVQARNERGQLSRITSFPLEIIPPWYRSIWAYLVYGLGFLGLAYGARRFYIVKEEKRQARRRVQKLERERVVAERLKKANDRLREANRLKEDFLATTSHELRTPLTNILGSLEVLRGMMEGEETEFLDMIEENGKRLKRTLNALLDLSMLRSGEEDVELTPTSLDECVERVASDLRADAEEKGLSFRVDLSGAPMWADLDEQYLEQILRNLIENAIKYTDEGVVAVSTGTAEGRVYAEVEDTGIGIDEAFLPDLFEEFKQESRGRSRTYEGNGLGLAISARLADQMDGAIRVETEKHKGSRFRVEFPRSSEPAEAGAEG</sequence>
<dbReference type="InterPro" id="IPR011123">
    <property type="entry name" value="Y_Y_Y"/>
</dbReference>
<dbReference type="EC" id="2.7.13.3" evidence="2"/>
<keyword evidence="4" id="KW-0808">Transferase</keyword>
<dbReference type="SMART" id="SM00388">
    <property type="entry name" value="HisKA"/>
    <property type="match status" value="1"/>
</dbReference>
<evidence type="ECO:0000313" key="11">
    <source>
        <dbReference type="EMBL" id="CBH25202.1"/>
    </source>
</evidence>
<evidence type="ECO:0000256" key="3">
    <source>
        <dbReference type="ARBA" id="ARBA00022553"/>
    </source>
</evidence>
<dbReference type="InterPro" id="IPR003594">
    <property type="entry name" value="HATPase_dom"/>
</dbReference>
<keyword evidence="8" id="KW-0812">Transmembrane</keyword>
<dbReference type="InterPro" id="IPR036097">
    <property type="entry name" value="HisK_dim/P_sf"/>
</dbReference>
<dbReference type="PRINTS" id="PR00344">
    <property type="entry name" value="BCTRLSENSOR"/>
</dbReference>
<dbReference type="Proteomes" id="UP000000933">
    <property type="component" value="Chromosome"/>
</dbReference>
<dbReference type="SUPFAM" id="SSF69322">
    <property type="entry name" value="Tricorn protease domain 2"/>
    <property type="match status" value="1"/>
</dbReference>
<dbReference type="HOGENOM" id="CLU_286808_0_0_10"/>
<feature type="signal peptide" evidence="9">
    <location>
        <begin position="1"/>
        <end position="27"/>
    </location>
</feature>
<dbReference type="Pfam" id="PF07495">
    <property type="entry name" value="Y_Y_Y"/>
    <property type="match status" value="1"/>
</dbReference>
<dbReference type="SUPFAM" id="SSF47384">
    <property type="entry name" value="Homodimeric domain of signal transducing histidine kinase"/>
    <property type="match status" value="1"/>
</dbReference>
<evidence type="ECO:0000259" key="10">
    <source>
        <dbReference type="PROSITE" id="PS50109"/>
    </source>
</evidence>
<feature type="transmembrane region" description="Helical" evidence="8">
    <location>
        <begin position="786"/>
        <end position="807"/>
    </location>
</feature>
<dbReference type="SMART" id="SM00387">
    <property type="entry name" value="HATPase_c"/>
    <property type="match status" value="1"/>
</dbReference>